<name>A0A0J0XTG0_9TREE</name>
<dbReference type="SUPFAM" id="SSF56784">
    <property type="entry name" value="HAD-like"/>
    <property type="match status" value="1"/>
</dbReference>
<proteinExistence type="predicted"/>
<dbReference type="NCBIfam" id="TIGR01662">
    <property type="entry name" value="HAD-SF-IIIA"/>
    <property type="match status" value="1"/>
</dbReference>
<dbReference type="GO" id="GO:0003690">
    <property type="term" value="F:double-stranded DNA binding"/>
    <property type="evidence" value="ECO:0007669"/>
    <property type="project" value="TreeGrafter"/>
</dbReference>
<dbReference type="InterPro" id="IPR006549">
    <property type="entry name" value="HAD-SF_hydro_IIIA"/>
</dbReference>
<dbReference type="Gene3D" id="3.40.50.1000">
    <property type="entry name" value="HAD superfamily/HAD-like"/>
    <property type="match status" value="1"/>
</dbReference>
<dbReference type="GO" id="GO:0006281">
    <property type="term" value="P:DNA repair"/>
    <property type="evidence" value="ECO:0007669"/>
    <property type="project" value="TreeGrafter"/>
</dbReference>
<evidence type="ECO:0000313" key="1">
    <source>
        <dbReference type="EMBL" id="KLT44377.1"/>
    </source>
</evidence>
<dbReference type="PANTHER" id="PTHR12083:SF9">
    <property type="entry name" value="BIFUNCTIONAL POLYNUCLEOTIDE PHOSPHATASE_KINASE"/>
    <property type="match status" value="1"/>
</dbReference>
<evidence type="ECO:0000313" key="2">
    <source>
        <dbReference type="Proteomes" id="UP000053611"/>
    </source>
</evidence>
<dbReference type="EMBL" id="KQ087187">
    <property type="protein sequence ID" value="KLT44377.1"/>
    <property type="molecule type" value="Genomic_DNA"/>
</dbReference>
<sequence length="279" mass="31599">MSKRKSKESATEPPAKKVHSFFTNNLTPGSFDDSIPSLVHFYHLDPLKGNPPSTPVEIVLYDLDGTLITTRSGNTFPKGSDDWKWWDDSVPKRLKQDHKDGKHVVILSNQAFRGPKVRREWRGKLPQIAAKQLSNVPLRVLAALEKDVYRKPRTGMIDYLRRLYEDKGWNVDWSTAVYVGDAAGRKGDHSNTDYTMALNAGIKFVTPEEHFLGRPPAYPNPPISFRPRSIEDLDRRRNRSLTPCSLSASGRAVKHTHYPKYEGVGPLRRTTVSDLVVLL</sequence>
<organism evidence="1 2">
    <name type="scientific">Cutaneotrichosporon oleaginosum</name>
    <dbReference type="NCBI Taxonomy" id="879819"/>
    <lineage>
        <taxon>Eukaryota</taxon>
        <taxon>Fungi</taxon>
        <taxon>Dikarya</taxon>
        <taxon>Basidiomycota</taxon>
        <taxon>Agaricomycotina</taxon>
        <taxon>Tremellomycetes</taxon>
        <taxon>Trichosporonales</taxon>
        <taxon>Trichosporonaceae</taxon>
        <taxon>Cutaneotrichosporon</taxon>
    </lineage>
</organism>
<accession>A0A0J0XTG0</accession>
<gene>
    <name evidence="1" type="ORF">CC85DRAFT_242487</name>
</gene>
<protein>
    <submittedName>
        <fullName evidence="1">PNK3P-domain-containing protein</fullName>
    </submittedName>
</protein>
<keyword evidence="2" id="KW-1185">Reference proteome</keyword>
<dbReference type="GO" id="GO:0046403">
    <property type="term" value="F:polynucleotide 3'-phosphatase activity"/>
    <property type="evidence" value="ECO:0007669"/>
    <property type="project" value="TreeGrafter"/>
</dbReference>
<dbReference type="Proteomes" id="UP000053611">
    <property type="component" value="Unassembled WGS sequence"/>
</dbReference>
<dbReference type="InterPro" id="IPR036412">
    <property type="entry name" value="HAD-like_sf"/>
</dbReference>
<dbReference type="OrthoDB" id="19045at2759"/>
<dbReference type="InterPro" id="IPR023214">
    <property type="entry name" value="HAD_sf"/>
</dbReference>
<dbReference type="InterPro" id="IPR013954">
    <property type="entry name" value="PNK3P"/>
</dbReference>
<dbReference type="InterPro" id="IPR006551">
    <property type="entry name" value="Polynucleotide_phosphatase"/>
</dbReference>
<dbReference type="Pfam" id="PF08645">
    <property type="entry name" value="PNK3P"/>
    <property type="match status" value="1"/>
</dbReference>
<dbReference type="GO" id="GO:0046404">
    <property type="term" value="F:ATP-dependent polydeoxyribonucleotide 5'-hydroxyl-kinase activity"/>
    <property type="evidence" value="ECO:0007669"/>
    <property type="project" value="TreeGrafter"/>
</dbReference>
<dbReference type="AlphaFoldDB" id="A0A0J0XTG0"/>
<dbReference type="RefSeq" id="XP_018280868.1">
    <property type="nucleotide sequence ID" value="XM_018420259.1"/>
</dbReference>
<dbReference type="PANTHER" id="PTHR12083">
    <property type="entry name" value="BIFUNCTIONAL POLYNUCLEOTIDE PHOSPHATASE/KINASE"/>
    <property type="match status" value="1"/>
</dbReference>
<dbReference type="NCBIfam" id="TIGR01664">
    <property type="entry name" value="DNA-3'-Pase"/>
    <property type="match status" value="1"/>
</dbReference>
<reference evidence="1 2" key="1">
    <citation type="submission" date="2015-03" db="EMBL/GenBank/DDBJ databases">
        <title>Genomics and transcriptomics of the oil-accumulating basidiomycete yeast T. oleaginosus allow insights into substrate utilization and the diverse evolutionary trajectories of mating systems in fungi.</title>
        <authorList>
            <consortium name="DOE Joint Genome Institute"/>
            <person name="Kourist R."/>
            <person name="Kracht O."/>
            <person name="Bracharz F."/>
            <person name="Lipzen A."/>
            <person name="Nolan M."/>
            <person name="Ohm R."/>
            <person name="Grigoriev I."/>
            <person name="Sun S."/>
            <person name="Heitman J."/>
            <person name="Bruck T."/>
            <person name="Nowrousian M."/>
        </authorList>
    </citation>
    <scope>NUCLEOTIDE SEQUENCE [LARGE SCALE GENOMIC DNA]</scope>
    <source>
        <strain evidence="1 2">IBC0246</strain>
    </source>
</reference>
<dbReference type="STRING" id="879819.A0A0J0XTG0"/>
<dbReference type="GeneID" id="28980862"/>